<dbReference type="InterPro" id="IPR029068">
    <property type="entry name" value="Glyas_Bleomycin-R_OHBP_Dase"/>
</dbReference>
<keyword evidence="1" id="KW-0479">Metal-binding</keyword>
<dbReference type="InterPro" id="IPR004360">
    <property type="entry name" value="Glyas_Fos-R_dOase_dom"/>
</dbReference>
<evidence type="ECO:0000313" key="3">
    <source>
        <dbReference type="EMBL" id="MDQ0289263.1"/>
    </source>
</evidence>
<dbReference type="GO" id="GO:0004493">
    <property type="term" value="F:methylmalonyl-CoA epimerase activity"/>
    <property type="evidence" value="ECO:0007669"/>
    <property type="project" value="TreeGrafter"/>
</dbReference>
<feature type="domain" description="VOC" evidence="2">
    <location>
        <begin position="8"/>
        <end position="131"/>
    </location>
</feature>
<gene>
    <name evidence="3" type="ORF">J3R75_001370</name>
</gene>
<evidence type="ECO:0000256" key="1">
    <source>
        <dbReference type="ARBA" id="ARBA00022723"/>
    </source>
</evidence>
<dbReference type="PANTHER" id="PTHR43048:SF6">
    <property type="entry name" value="BLR8189 PROTEIN"/>
    <property type="match status" value="1"/>
</dbReference>
<dbReference type="PROSITE" id="PS51819">
    <property type="entry name" value="VOC"/>
    <property type="match status" value="1"/>
</dbReference>
<reference evidence="3" key="1">
    <citation type="submission" date="2023-07" db="EMBL/GenBank/DDBJ databases">
        <title>Genomic Encyclopedia of Type Strains, Phase IV (KMG-IV): sequencing the most valuable type-strain genomes for metagenomic binning, comparative biology and taxonomic classification.</title>
        <authorList>
            <person name="Goeker M."/>
        </authorList>
    </citation>
    <scope>NUCLEOTIDE SEQUENCE</scope>
    <source>
        <strain evidence="3">DSM 24202</strain>
    </source>
</reference>
<evidence type="ECO:0000259" key="2">
    <source>
        <dbReference type="PROSITE" id="PS51819"/>
    </source>
</evidence>
<dbReference type="CDD" id="cd06587">
    <property type="entry name" value="VOC"/>
    <property type="match status" value="1"/>
</dbReference>
<dbReference type="PANTHER" id="PTHR43048">
    <property type="entry name" value="METHYLMALONYL-COA EPIMERASE"/>
    <property type="match status" value="1"/>
</dbReference>
<keyword evidence="4" id="KW-1185">Reference proteome</keyword>
<dbReference type="Gene3D" id="3.10.180.10">
    <property type="entry name" value="2,3-Dihydroxybiphenyl 1,2-Dioxygenase, domain 1"/>
    <property type="match status" value="1"/>
</dbReference>
<proteinExistence type="predicted"/>
<dbReference type="Pfam" id="PF00903">
    <property type="entry name" value="Glyoxalase"/>
    <property type="match status" value="1"/>
</dbReference>
<organism evidence="3 4">
    <name type="scientific">Oligosphaera ethanolica</name>
    <dbReference type="NCBI Taxonomy" id="760260"/>
    <lineage>
        <taxon>Bacteria</taxon>
        <taxon>Pseudomonadati</taxon>
        <taxon>Lentisphaerota</taxon>
        <taxon>Oligosphaeria</taxon>
        <taxon>Oligosphaerales</taxon>
        <taxon>Oligosphaeraceae</taxon>
        <taxon>Oligosphaera</taxon>
    </lineage>
</organism>
<sequence>MSATMTNGYHHVAMKVADLDKSIAFYAAIGMSVAASWGEGDGRAVMIDCGNSNYLELFAGGAAGEKPAGFVTHFAFRVADTAACLAAAVAAGAVVTMDIKTLTIPSKPKEIPVCLAFCKGPDGEIIEFFQEL</sequence>
<accession>A0AAE3VEZ7</accession>
<dbReference type="GO" id="GO:0046872">
    <property type="term" value="F:metal ion binding"/>
    <property type="evidence" value="ECO:0007669"/>
    <property type="project" value="UniProtKB-KW"/>
</dbReference>
<comment type="caution">
    <text evidence="3">The sequence shown here is derived from an EMBL/GenBank/DDBJ whole genome shotgun (WGS) entry which is preliminary data.</text>
</comment>
<dbReference type="Proteomes" id="UP001238163">
    <property type="component" value="Unassembled WGS sequence"/>
</dbReference>
<dbReference type="AlphaFoldDB" id="A0AAE3VEZ7"/>
<name>A0AAE3VEZ7_9BACT</name>
<dbReference type="EMBL" id="JAUSVL010000001">
    <property type="protein sequence ID" value="MDQ0289263.1"/>
    <property type="molecule type" value="Genomic_DNA"/>
</dbReference>
<protein>
    <submittedName>
        <fullName evidence="3">Glyoxylase I family protein</fullName>
    </submittedName>
</protein>
<dbReference type="GO" id="GO:0046491">
    <property type="term" value="P:L-methylmalonyl-CoA metabolic process"/>
    <property type="evidence" value="ECO:0007669"/>
    <property type="project" value="TreeGrafter"/>
</dbReference>
<dbReference type="RefSeq" id="WP_307260656.1">
    <property type="nucleotide sequence ID" value="NZ_JAUSVL010000001.1"/>
</dbReference>
<dbReference type="InterPro" id="IPR037523">
    <property type="entry name" value="VOC_core"/>
</dbReference>
<dbReference type="InterPro" id="IPR051785">
    <property type="entry name" value="MMCE/EMCE_epimerase"/>
</dbReference>
<dbReference type="SUPFAM" id="SSF54593">
    <property type="entry name" value="Glyoxalase/Bleomycin resistance protein/Dihydroxybiphenyl dioxygenase"/>
    <property type="match status" value="1"/>
</dbReference>
<evidence type="ECO:0000313" key="4">
    <source>
        <dbReference type="Proteomes" id="UP001238163"/>
    </source>
</evidence>